<evidence type="ECO:0000313" key="8">
    <source>
        <dbReference type="EMBL" id="SUB79923.1"/>
    </source>
</evidence>
<dbReference type="InterPro" id="IPR050361">
    <property type="entry name" value="MPP/UQCRC_Complex"/>
</dbReference>
<evidence type="ECO:0000256" key="1">
    <source>
        <dbReference type="ARBA" id="ARBA00001947"/>
    </source>
</evidence>
<feature type="signal peptide" evidence="5">
    <location>
        <begin position="1"/>
        <end position="20"/>
    </location>
</feature>
<proteinExistence type="inferred from homology"/>
<name>A0AAQ1UH14_9BACT</name>
<gene>
    <name evidence="8" type="ORF">NCTC13063_01200</name>
</gene>
<dbReference type="GO" id="GO:0006508">
    <property type="term" value="P:proteolysis"/>
    <property type="evidence" value="ECO:0007669"/>
    <property type="project" value="UniProtKB-KW"/>
</dbReference>
<dbReference type="Gene3D" id="3.30.830.10">
    <property type="entry name" value="Metalloenzyme, LuxS/M16 peptidase-like"/>
    <property type="match status" value="4"/>
</dbReference>
<dbReference type="SUPFAM" id="SSF63411">
    <property type="entry name" value="LuxS/MPP-like metallohydrolase"/>
    <property type="match status" value="4"/>
</dbReference>
<evidence type="ECO:0000256" key="3">
    <source>
        <dbReference type="RuleBase" id="RU004447"/>
    </source>
</evidence>
<dbReference type="PANTHER" id="PTHR11851:SF49">
    <property type="entry name" value="MITOCHONDRIAL-PROCESSING PEPTIDASE SUBUNIT ALPHA"/>
    <property type="match status" value="1"/>
</dbReference>
<feature type="chain" id="PRO_5042965432" evidence="5">
    <location>
        <begin position="21"/>
        <end position="942"/>
    </location>
</feature>
<comment type="caution">
    <text evidence="8">The sequence shown here is derived from an EMBL/GenBank/DDBJ whole genome shotgun (WGS) entry which is preliminary data.</text>
</comment>
<dbReference type="InterPro" id="IPR011765">
    <property type="entry name" value="Pept_M16_N"/>
</dbReference>
<sequence>MKKNYSWLLFLLLSPLVVSAQPLEQDASFLTGKLENGLTYYIRHNAKEPGIADFYIAQRVGSILEEPRQRGLAHFLEHMAFNGTTNFRGDGKSPGIVPWCESVGVKFGANLNAYTSVDQTVYNISAVPVRRKAVLDSTLLILHDWSHNLLLTDKEIDKERGVIHEEWRTRRAGKATQRMMERVLPVVYRGTKYEDCLPIGSMDIVDNFPYKDLRDYYKKWYRPDLQAVIVVGDIDPAEVEAKIKRLFGSIPRPKHAAERVYYPVTDNSRMIVATDRDSEQPIMLANLYMKHNVVPDGEKSNVGYLRDNYIESLIISMLNARLQEVQQQAVPPILSATAHAGRFLVSRTKDAFWLSFGCRQENVKGSFDAAIAESERARRYGFTEGELHRAQDRQLKVAERQYAERNDRRNRYFVNKALQHFLSAEPVVTETLQLELIRQFNRTVTPEQVDRAAKRLISDKNQVLVVYAPDKPEFKLPPNDTLEQYVLNAQAATYAPYSEPQLAGELIPRLPQPGTIVGERTGAYGTKVLELSNGTTVYIKPTDFSKDQINMRLWGEGGTSRYPDSDAPNFSFVASAITDAGVGTFDKNTLRKMLSSKIAGVTPSIGDDTQQLSGKSSVKDLKTMLELTYLYFAQPRRDTVAFNGAIDRMRSFLTNREANPQVSYNDSLVAILYGNHPRMQPTKRETLDRVSYDRVWQIYRESFADASKFTMLLVGNVDIDSLRPLLCQYVATLPSSKNNTATAEPTSRKKYPTPDVRNADETHLFKKRMNTPSALVNIFYTFEEPYTPKSDLALDVLQRVLQTAYTDSVREEKGGTYGVSVGYALEKDNRPTAMLRISFRTDPAKYAALIPIVYRQVAHIADRGPNPVSMDKAKKYLLKTYGQNIIDNGYWDYVIYHRLQDGIDFHTGYEQLVRNLTAGDVQQMAKDLLGSHRRIEVTMLSE</sequence>
<reference evidence="8 9" key="1">
    <citation type="submission" date="2018-06" db="EMBL/GenBank/DDBJ databases">
        <authorList>
            <consortium name="Pathogen Informatics"/>
            <person name="Doyle S."/>
        </authorList>
    </citation>
    <scope>NUCLEOTIDE SEQUENCE [LARGE SCALE GENOMIC DNA]</scope>
    <source>
        <strain evidence="8 9">NCTC13063</strain>
    </source>
</reference>
<feature type="domain" description="Peptidase M16 C-terminal" evidence="7">
    <location>
        <begin position="690"/>
        <end position="876"/>
    </location>
</feature>
<dbReference type="Pfam" id="PF05193">
    <property type="entry name" value="Peptidase_M16_C"/>
    <property type="match status" value="2"/>
</dbReference>
<keyword evidence="8" id="KW-0378">Hydrolase</keyword>
<accession>A0AAQ1UH14</accession>
<keyword evidence="8" id="KW-0645">Protease</keyword>
<dbReference type="Pfam" id="PF00675">
    <property type="entry name" value="Peptidase_M16"/>
    <property type="match status" value="1"/>
</dbReference>
<dbReference type="InterPro" id="IPR007863">
    <property type="entry name" value="Peptidase_M16_C"/>
</dbReference>
<evidence type="ECO:0000256" key="2">
    <source>
        <dbReference type="ARBA" id="ARBA00007261"/>
    </source>
</evidence>
<evidence type="ECO:0000256" key="4">
    <source>
        <dbReference type="SAM" id="MobiDB-lite"/>
    </source>
</evidence>
<keyword evidence="5" id="KW-0732">Signal</keyword>
<comment type="similarity">
    <text evidence="2 3">Belongs to the peptidase M16 family.</text>
</comment>
<evidence type="ECO:0000259" key="7">
    <source>
        <dbReference type="Pfam" id="PF05193"/>
    </source>
</evidence>
<comment type="cofactor">
    <cofactor evidence="1">
        <name>Zn(2+)</name>
        <dbReference type="ChEBI" id="CHEBI:29105"/>
    </cofactor>
</comment>
<dbReference type="AlphaFoldDB" id="A0AAQ1UH14"/>
<organism evidence="8 9">
    <name type="scientific">Segatella buccae</name>
    <dbReference type="NCBI Taxonomy" id="28126"/>
    <lineage>
        <taxon>Bacteria</taxon>
        <taxon>Pseudomonadati</taxon>
        <taxon>Bacteroidota</taxon>
        <taxon>Bacteroidia</taxon>
        <taxon>Bacteroidales</taxon>
        <taxon>Prevotellaceae</taxon>
        <taxon>Segatella</taxon>
    </lineage>
</organism>
<dbReference type="EMBL" id="UGTJ01000001">
    <property type="protein sequence ID" value="SUB79923.1"/>
    <property type="molecule type" value="Genomic_DNA"/>
</dbReference>
<dbReference type="RefSeq" id="WP_115153547.1">
    <property type="nucleotide sequence ID" value="NZ_DBFWLE010000009.1"/>
</dbReference>
<dbReference type="GO" id="GO:0004222">
    <property type="term" value="F:metalloendopeptidase activity"/>
    <property type="evidence" value="ECO:0007669"/>
    <property type="project" value="InterPro"/>
</dbReference>
<dbReference type="Proteomes" id="UP000255283">
    <property type="component" value="Unassembled WGS sequence"/>
</dbReference>
<dbReference type="GO" id="GO:0046872">
    <property type="term" value="F:metal ion binding"/>
    <property type="evidence" value="ECO:0007669"/>
    <property type="project" value="InterPro"/>
</dbReference>
<dbReference type="PROSITE" id="PS00143">
    <property type="entry name" value="INSULINASE"/>
    <property type="match status" value="1"/>
</dbReference>
<protein>
    <submittedName>
        <fullName evidence="8">Protease3</fullName>
    </submittedName>
</protein>
<dbReference type="InterPro" id="IPR011249">
    <property type="entry name" value="Metalloenz_LuxS/M16"/>
</dbReference>
<feature type="domain" description="Peptidase M16 C-terminal" evidence="7">
    <location>
        <begin position="208"/>
        <end position="392"/>
    </location>
</feature>
<evidence type="ECO:0000313" key="9">
    <source>
        <dbReference type="Proteomes" id="UP000255283"/>
    </source>
</evidence>
<dbReference type="PANTHER" id="PTHR11851">
    <property type="entry name" value="METALLOPROTEASE"/>
    <property type="match status" value="1"/>
</dbReference>
<evidence type="ECO:0000259" key="6">
    <source>
        <dbReference type="Pfam" id="PF00675"/>
    </source>
</evidence>
<dbReference type="InterPro" id="IPR001431">
    <property type="entry name" value="Pept_M16_Zn_BS"/>
</dbReference>
<evidence type="ECO:0000256" key="5">
    <source>
        <dbReference type="SAM" id="SignalP"/>
    </source>
</evidence>
<feature type="region of interest" description="Disordered" evidence="4">
    <location>
        <begin position="737"/>
        <end position="756"/>
    </location>
</feature>
<feature type="domain" description="Peptidase M16 N-terminal" evidence="6">
    <location>
        <begin position="60"/>
        <end position="191"/>
    </location>
</feature>